<accession>A0A6G1LPJ7</accession>
<sequence length="365" mass="42753">MHGDMLKYYSTNQFFLSMMGIWPYHLTVECTVTLILLIGATTKYLNIIINNYKIKDLLEMMEDHWQLFQNKYELHILRYYGNISQLVTKYYSVYINIFAILFMLIPLTPRILDFIKPLNESRPYIFIVAGEWGVDQVEYYYPILLHCFVCIVISTRCMVNCDTMYIVCVLHSCSLFESIGIRLENIQNKTEYMEDEVSEKYLKLVIKKNDSEEYRKMIVCLRKHQLAIEFVDVIESSFKTVTFIILFLNVMILSLIGLQILSKLGQIQEMIRFGCIAMGAITHLMSMCIPGQLLVNKSEEVFDKAYNTRWYTFSSKTIRLLRILLYRSFVPCILTAENMSVMSVETFSTVMQTAMSYFTTFLSVS</sequence>
<keyword evidence="6 10" id="KW-1133">Transmembrane helix</keyword>
<feature type="transmembrane region" description="Helical" evidence="10">
    <location>
        <begin position="93"/>
        <end position="112"/>
    </location>
</feature>
<keyword evidence="5 10" id="KW-0552">Olfaction</keyword>
<dbReference type="InterPro" id="IPR004117">
    <property type="entry name" value="7tm6_olfct_rcpt"/>
</dbReference>
<proteinExistence type="inferred from homology"/>
<name>A0A6G1LPJ7_9HYME</name>
<evidence type="ECO:0000256" key="3">
    <source>
        <dbReference type="ARBA" id="ARBA00022606"/>
    </source>
</evidence>
<keyword evidence="2" id="KW-1003">Cell membrane</keyword>
<feature type="transmembrane region" description="Helical" evidence="10">
    <location>
        <begin position="241"/>
        <end position="261"/>
    </location>
</feature>
<dbReference type="Pfam" id="PF02949">
    <property type="entry name" value="7tm_6"/>
    <property type="match status" value="1"/>
</dbReference>
<dbReference type="EMBL" id="SGBU01000353">
    <property type="protein sequence ID" value="KAF3054381.1"/>
    <property type="molecule type" value="Genomic_DNA"/>
</dbReference>
<reference evidence="11 12" key="1">
    <citation type="submission" date="2019-08" db="EMBL/GenBank/DDBJ databases">
        <title>High quality draft denovo assembly of Nylanderia fulva.</title>
        <authorList>
            <person name="Vargo E.L."/>
            <person name="Tarone A.M."/>
            <person name="Konganti K.R."/>
        </authorList>
    </citation>
    <scope>NUCLEOTIDE SEQUENCE [LARGE SCALE GENOMIC DNA]</scope>
    <source>
        <strain evidence="11">TAMU-Nful-2015</strain>
        <tissue evidence="11">Whole body</tissue>
    </source>
</reference>
<keyword evidence="4 10" id="KW-0812">Transmembrane</keyword>
<evidence type="ECO:0000256" key="6">
    <source>
        <dbReference type="ARBA" id="ARBA00022989"/>
    </source>
</evidence>
<dbReference type="GO" id="GO:0004984">
    <property type="term" value="F:olfactory receptor activity"/>
    <property type="evidence" value="ECO:0007669"/>
    <property type="project" value="InterPro"/>
</dbReference>
<dbReference type="PANTHER" id="PTHR21137">
    <property type="entry name" value="ODORANT RECEPTOR"/>
    <property type="match status" value="1"/>
</dbReference>
<evidence type="ECO:0000256" key="10">
    <source>
        <dbReference type="RuleBase" id="RU351113"/>
    </source>
</evidence>
<evidence type="ECO:0000256" key="8">
    <source>
        <dbReference type="ARBA" id="ARBA00023170"/>
    </source>
</evidence>
<evidence type="ECO:0000313" key="11">
    <source>
        <dbReference type="EMBL" id="KAF3054381.1"/>
    </source>
</evidence>
<dbReference type="Proteomes" id="UP000479987">
    <property type="component" value="Unassembled WGS sequence"/>
</dbReference>
<gene>
    <name evidence="11" type="primary">Or-217</name>
    <name evidence="11" type="synonym">Nful_v1.0-Or-217</name>
    <name evidence="11" type="ORF">NFUL_NFUL000269</name>
</gene>
<comment type="caution">
    <text evidence="10">Lacks conserved residue(s) required for the propagation of feature annotation.</text>
</comment>
<keyword evidence="9 10" id="KW-0807">Transducer</keyword>
<dbReference type="GO" id="GO:0007165">
    <property type="term" value="P:signal transduction"/>
    <property type="evidence" value="ECO:0007669"/>
    <property type="project" value="UniProtKB-KW"/>
</dbReference>
<comment type="caution">
    <text evidence="11">The sequence shown here is derived from an EMBL/GenBank/DDBJ whole genome shotgun (WGS) entry which is preliminary data.</text>
</comment>
<keyword evidence="3 10" id="KW-0716">Sensory transduction</keyword>
<evidence type="ECO:0000313" key="12">
    <source>
        <dbReference type="Proteomes" id="UP000479987"/>
    </source>
</evidence>
<dbReference type="GO" id="GO:0005886">
    <property type="term" value="C:plasma membrane"/>
    <property type="evidence" value="ECO:0007669"/>
    <property type="project" value="UniProtKB-SubCell"/>
</dbReference>
<organism evidence="11 12">
    <name type="scientific">Nylanderia fulva</name>
    <dbReference type="NCBI Taxonomy" id="613905"/>
    <lineage>
        <taxon>Eukaryota</taxon>
        <taxon>Metazoa</taxon>
        <taxon>Ecdysozoa</taxon>
        <taxon>Arthropoda</taxon>
        <taxon>Hexapoda</taxon>
        <taxon>Insecta</taxon>
        <taxon>Pterygota</taxon>
        <taxon>Neoptera</taxon>
        <taxon>Endopterygota</taxon>
        <taxon>Hymenoptera</taxon>
        <taxon>Apocrita</taxon>
        <taxon>Aculeata</taxon>
        <taxon>Formicoidea</taxon>
        <taxon>Formicidae</taxon>
        <taxon>Formicinae</taxon>
        <taxon>Nylanderia</taxon>
    </lineage>
</organism>
<evidence type="ECO:0000256" key="5">
    <source>
        <dbReference type="ARBA" id="ARBA00022725"/>
    </source>
</evidence>
<comment type="similarity">
    <text evidence="10">Belongs to the insect chemoreceptor superfamily. Heteromeric odorant receptor channel (TC 1.A.69) family.</text>
</comment>
<comment type="subcellular location">
    <subcellularLocation>
        <location evidence="1 10">Cell membrane</location>
        <topology evidence="1 10">Multi-pass membrane protein</topology>
    </subcellularLocation>
</comment>
<keyword evidence="7 10" id="KW-0472">Membrane</keyword>
<protein>
    <recommendedName>
        <fullName evidence="10">Odorant receptor</fullName>
    </recommendedName>
</protein>
<feature type="transmembrane region" description="Helical" evidence="10">
    <location>
        <begin position="20"/>
        <end position="45"/>
    </location>
</feature>
<evidence type="ECO:0000256" key="9">
    <source>
        <dbReference type="ARBA" id="ARBA00023224"/>
    </source>
</evidence>
<keyword evidence="12" id="KW-1185">Reference proteome</keyword>
<keyword evidence="8 10" id="KW-0675">Receptor</keyword>
<evidence type="ECO:0000256" key="4">
    <source>
        <dbReference type="ARBA" id="ARBA00022692"/>
    </source>
</evidence>
<evidence type="ECO:0000256" key="1">
    <source>
        <dbReference type="ARBA" id="ARBA00004651"/>
    </source>
</evidence>
<feature type="transmembrane region" description="Helical" evidence="10">
    <location>
        <begin position="139"/>
        <end position="157"/>
    </location>
</feature>
<dbReference type="GO" id="GO:0005549">
    <property type="term" value="F:odorant binding"/>
    <property type="evidence" value="ECO:0007669"/>
    <property type="project" value="InterPro"/>
</dbReference>
<dbReference type="PANTHER" id="PTHR21137:SF35">
    <property type="entry name" value="ODORANT RECEPTOR 19A-RELATED"/>
    <property type="match status" value="1"/>
</dbReference>
<evidence type="ECO:0000256" key="7">
    <source>
        <dbReference type="ARBA" id="ARBA00023136"/>
    </source>
</evidence>
<evidence type="ECO:0000256" key="2">
    <source>
        <dbReference type="ARBA" id="ARBA00022475"/>
    </source>
</evidence>
<dbReference type="AlphaFoldDB" id="A0A6G1LPJ7"/>